<comment type="caution">
    <text evidence="1">The sequence shown here is derived from an EMBL/GenBank/DDBJ whole genome shotgun (WGS) entry which is preliminary data.</text>
</comment>
<proteinExistence type="predicted"/>
<reference evidence="1 2" key="1">
    <citation type="journal article" date="2019" name="Nat. Med.">
        <title>A library of human gut bacterial isolates paired with longitudinal multiomics data enables mechanistic microbiome research.</title>
        <authorList>
            <person name="Poyet M."/>
            <person name="Groussin M."/>
            <person name="Gibbons S.M."/>
            <person name="Avila-Pacheco J."/>
            <person name="Jiang X."/>
            <person name="Kearney S.M."/>
            <person name="Perrotta A.R."/>
            <person name="Berdy B."/>
            <person name="Zhao S."/>
            <person name="Lieberman T.D."/>
            <person name="Swanson P.K."/>
            <person name="Smith M."/>
            <person name="Roesemann S."/>
            <person name="Alexander J.E."/>
            <person name="Rich S.A."/>
            <person name="Livny J."/>
            <person name="Vlamakis H."/>
            <person name="Clish C."/>
            <person name="Bullock K."/>
            <person name="Deik A."/>
            <person name="Scott J."/>
            <person name="Pierce K.A."/>
            <person name="Xavier R.J."/>
            <person name="Alm E.J."/>
        </authorList>
    </citation>
    <scope>NUCLEOTIDE SEQUENCE [LARGE SCALE GENOMIC DNA]</scope>
    <source>
        <strain evidence="1 2">BIOML-A190</strain>
    </source>
</reference>
<dbReference type="EMBL" id="WDLT01000009">
    <property type="protein sequence ID" value="KAB5744712.1"/>
    <property type="molecule type" value="Genomic_DNA"/>
</dbReference>
<dbReference type="Proteomes" id="UP000437631">
    <property type="component" value="Unassembled WGS sequence"/>
</dbReference>
<dbReference type="RefSeq" id="WP_151906818.1">
    <property type="nucleotide sequence ID" value="NZ_JADMVX010000002.1"/>
</dbReference>
<accession>A0A7J5MXD0</accession>
<organism evidence="1 2">
    <name type="scientific">Bifidobacterium adolescentis</name>
    <dbReference type="NCBI Taxonomy" id="1680"/>
    <lineage>
        <taxon>Bacteria</taxon>
        <taxon>Bacillati</taxon>
        <taxon>Actinomycetota</taxon>
        <taxon>Actinomycetes</taxon>
        <taxon>Bifidobacteriales</taxon>
        <taxon>Bifidobacteriaceae</taxon>
        <taxon>Bifidobacterium</taxon>
    </lineage>
</organism>
<sequence>MKLYAIIGTISPGCGELIHLYGIYADRKAAEKRQAKVEAAGRRANEGELEEVGPGYVKIVEVDEGKSVDVYLGGYVE</sequence>
<evidence type="ECO:0000313" key="2">
    <source>
        <dbReference type="Proteomes" id="UP000437631"/>
    </source>
</evidence>
<evidence type="ECO:0000313" key="1">
    <source>
        <dbReference type="EMBL" id="KAB5744712.1"/>
    </source>
</evidence>
<name>A0A7J5MXD0_BIFAD</name>
<dbReference type="AlphaFoldDB" id="A0A7J5MXD0"/>
<gene>
    <name evidence="1" type="ORF">GA752_08040</name>
</gene>
<protein>
    <submittedName>
        <fullName evidence="1">Uncharacterized protein</fullName>
    </submittedName>
</protein>